<dbReference type="CDD" id="cd03048">
    <property type="entry name" value="GST_N_Ure2p_like"/>
    <property type="match status" value="1"/>
</dbReference>
<dbReference type="Gene3D" id="3.40.30.10">
    <property type="entry name" value="Glutaredoxin"/>
    <property type="match status" value="1"/>
</dbReference>
<dbReference type="AlphaFoldDB" id="A0A0J9XBH7"/>
<protein>
    <recommendedName>
        <fullName evidence="3">Protein URE2</fullName>
    </recommendedName>
</protein>
<comment type="function">
    <text evidence="3">Plays an important role in the cellular response to the nitrogen source.</text>
</comment>
<dbReference type="FunFam" id="1.20.1050.10:FF:000034">
    <property type="entry name" value="Transcriptional regulator URE2"/>
    <property type="match status" value="1"/>
</dbReference>
<dbReference type="EMBL" id="CCBN010000008">
    <property type="protein sequence ID" value="CDO54554.1"/>
    <property type="molecule type" value="Genomic_DNA"/>
</dbReference>
<evidence type="ECO:0000256" key="3">
    <source>
        <dbReference type="PIRNR" id="PIRNR037861"/>
    </source>
</evidence>
<dbReference type="InterPro" id="IPR010987">
    <property type="entry name" value="Glutathione-S-Trfase_C-like"/>
</dbReference>
<dbReference type="Gene3D" id="1.20.1050.10">
    <property type="match status" value="1"/>
</dbReference>
<dbReference type="SUPFAM" id="SSF52833">
    <property type="entry name" value="Thioredoxin-like"/>
    <property type="match status" value="1"/>
</dbReference>
<dbReference type="STRING" id="1173061.A0A0J9XBH7"/>
<proteinExistence type="inferred from homology"/>
<dbReference type="PROSITE" id="PS50404">
    <property type="entry name" value="GST_NTER"/>
    <property type="match status" value="1"/>
</dbReference>
<dbReference type="GO" id="GO:0003714">
    <property type="term" value="F:transcription corepressor activity"/>
    <property type="evidence" value="ECO:0007669"/>
    <property type="project" value="InterPro"/>
</dbReference>
<keyword evidence="2 3" id="KW-0534">Nitrate assimilation</keyword>
<evidence type="ECO:0000256" key="1">
    <source>
        <dbReference type="ARBA" id="ARBA00007409"/>
    </source>
</evidence>
<keyword evidence="7" id="KW-1185">Reference proteome</keyword>
<dbReference type="Pfam" id="PF02798">
    <property type="entry name" value="GST_N"/>
    <property type="match status" value="1"/>
</dbReference>
<name>A0A0J9XBH7_GEOCN</name>
<dbReference type="GO" id="GO:0006808">
    <property type="term" value="P:regulation of nitrogen utilization"/>
    <property type="evidence" value="ECO:0007669"/>
    <property type="project" value="InterPro"/>
</dbReference>
<dbReference type="PANTHER" id="PTHR44051">
    <property type="entry name" value="GLUTATHIONE S-TRANSFERASE-RELATED"/>
    <property type="match status" value="1"/>
</dbReference>
<evidence type="ECO:0000259" key="4">
    <source>
        <dbReference type="PROSITE" id="PS50404"/>
    </source>
</evidence>
<gene>
    <name evidence="6" type="ORF">BN980_GECA08s00945g</name>
</gene>
<comment type="caution">
    <text evidence="6">The sequence shown here is derived from an EMBL/GenBank/DDBJ whole genome shotgun (WGS) entry which is preliminary data.</text>
</comment>
<reference evidence="6" key="1">
    <citation type="submission" date="2014-03" db="EMBL/GenBank/DDBJ databases">
        <authorList>
            <person name="Casaregola S."/>
        </authorList>
    </citation>
    <scope>NUCLEOTIDE SEQUENCE [LARGE SCALE GENOMIC DNA]</scope>
    <source>
        <strain evidence="6">CLIB 918</strain>
    </source>
</reference>
<sequence>MNTEKKPISHLSSALANIRLTQQQQPTNTGNGLSNPLTSPQAVDRVAQYRENLPTEGISLFSHRSAPNGFKIAVILSELNIKYKTFYLDFAKNEQRSPYYAEINPNARVPTIIDHDNNDHAVWESGAIVIYLCQRSGIDSPLWSDDFIEQSSINSWLFYQASGHAPMIGQALHFRYFHTQVIPSAIERYTHEVRRVYAVIEMRLAENREAMNAERATSTMGNTPIDCSMSSMQSDNGKDQLIGDSDRDYFDTPVWLFGGRITVADLSFVTWNHVVDRIGISLENEFPEVYRWTKHMLERPRVSRALAGLESD</sequence>
<evidence type="ECO:0000256" key="2">
    <source>
        <dbReference type="ARBA" id="ARBA00023063"/>
    </source>
</evidence>
<dbReference type="GO" id="GO:0008104">
    <property type="term" value="P:intracellular protein localization"/>
    <property type="evidence" value="ECO:0007669"/>
    <property type="project" value="UniProtKB-ARBA"/>
</dbReference>
<feature type="domain" description="GST N-terminal" evidence="4">
    <location>
        <begin position="56"/>
        <end position="140"/>
    </location>
</feature>
<dbReference type="InterPro" id="IPR036282">
    <property type="entry name" value="Glutathione-S-Trfase_C_sf"/>
</dbReference>
<dbReference type="PANTHER" id="PTHR44051:SF3">
    <property type="entry name" value="TRANSCRIPTIONAL REGULATOR URE2"/>
    <property type="match status" value="1"/>
</dbReference>
<dbReference type="InterPro" id="IPR036249">
    <property type="entry name" value="Thioredoxin-like_sf"/>
</dbReference>
<evidence type="ECO:0000313" key="6">
    <source>
        <dbReference type="EMBL" id="CDO54554.1"/>
    </source>
</evidence>
<dbReference type="InterPro" id="IPR040079">
    <property type="entry name" value="Glutathione_S-Trfase"/>
</dbReference>
<dbReference type="Proteomes" id="UP000242525">
    <property type="component" value="Unassembled WGS sequence"/>
</dbReference>
<dbReference type="InterPro" id="IPR017298">
    <property type="entry name" value="Ure2"/>
</dbReference>
<dbReference type="PROSITE" id="PS50405">
    <property type="entry name" value="GST_CTER"/>
    <property type="match status" value="1"/>
</dbReference>
<evidence type="ECO:0000259" key="5">
    <source>
        <dbReference type="PROSITE" id="PS50405"/>
    </source>
</evidence>
<dbReference type="OrthoDB" id="422574at2759"/>
<organism evidence="6 7">
    <name type="scientific">Geotrichum candidum</name>
    <name type="common">Oospora lactis</name>
    <name type="synonym">Dipodascus geotrichum</name>
    <dbReference type="NCBI Taxonomy" id="1173061"/>
    <lineage>
        <taxon>Eukaryota</taxon>
        <taxon>Fungi</taxon>
        <taxon>Dikarya</taxon>
        <taxon>Ascomycota</taxon>
        <taxon>Saccharomycotina</taxon>
        <taxon>Dipodascomycetes</taxon>
        <taxon>Dipodascales</taxon>
        <taxon>Dipodascaceae</taxon>
        <taxon>Geotrichum</taxon>
    </lineage>
</organism>
<accession>A0A0J9XBH7</accession>
<dbReference type="PIRSF" id="PIRSF037861">
    <property type="entry name" value="Prion_URE2"/>
    <property type="match status" value="1"/>
</dbReference>
<comment type="similarity">
    <text evidence="1 3">Belongs to the GST superfamily.</text>
</comment>
<dbReference type="Pfam" id="PF00043">
    <property type="entry name" value="GST_C"/>
    <property type="match status" value="1"/>
</dbReference>
<dbReference type="SFLD" id="SFLDS00019">
    <property type="entry name" value="Glutathione_Transferase_(cytos"/>
    <property type="match status" value="1"/>
</dbReference>
<evidence type="ECO:0000313" key="7">
    <source>
        <dbReference type="Proteomes" id="UP000242525"/>
    </source>
</evidence>
<dbReference type="SUPFAM" id="SSF47616">
    <property type="entry name" value="GST C-terminal domain-like"/>
    <property type="match status" value="1"/>
</dbReference>
<dbReference type="InterPro" id="IPR004045">
    <property type="entry name" value="Glutathione_S-Trfase_N"/>
</dbReference>
<dbReference type="GO" id="GO:0042128">
    <property type="term" value="P:nitrate assimilation"/>
    <property type="evidence" value="ECO:0007669"/>
    <property type="project" value="UniProtKB-KW"/>
</dbReference>
<comment type="subunit">
    <text evidence="3">Homodimer.</text>
</comment>
<feature type="domain" description="GST C-terminal" evidence="5">
    <location>
        <begin position="146"/>
        <end position="312"/>
    </location>
</feature>
<dbReference type="SFLD" id="SFLDG00358">
    <property type="entry name" value="Main_(cytGST)"/>
    <property type="match status" value="1"/>
</dbReference>
<dbReference type="InterPro" id="IPR004046">
    <property type="entry name" value="GST_C"/>
</dbReference>